<keyword evidence="5" id="KW-0547">Nucleotide-binding</keyword>
<evidence type="ECO:0000256" key="3">
    <source>
        <dbReference type="ARBA" id="ARBA00022553"/>
    </source>
</evidence>
<dbReference type="SFLD" id="SFLDS00003">
    <property type="entry name" value="Haloacid_Dehalogenase"/>
    <property type="match status" value="1"/>
</dbReference>
<keyword evidence="7" id="KW-1278">Translocase</keyword>
<dbReference type="InterPro" id="IPR044492">
    <property type="entry name" value="P_typ_ATPase_HD_dom"/>
</dbReference>
<reference evidence="10 11" key="1">
    <citation type="submission" date="2018-02" db="EMBL/GenBank/DDBJ databases">
        <title>Insights into the biology of acidophilic members of the Acidiferrobacteraceae family derived from comparative genomic analyses.</title>
        <authorList>
            <person name="Issotta F."/>
            <person name="Thyssen C."/>
            <person name="Mena C."/>
            <person name="Moya A."/>
            <person name="Bellenberg S."/>
            <person name="Sproer C."/>
            <person name="Covarrubias P.C."/>
            <person name="Sand W."/>
            <person name="Quatrini R."/>
            <person name="Vera M."/>
        </authorList>
    </citation>
    <scope>NUCLEOTIDE SEQUENCE [LARGE SCALE GENOMIC DNA]</scope>
    <source>
        <strain evidence="11">m-1</strain>
    </source>
</reference>
<dbReference type="InterPro" id="IPR036412">
    <property type="entry name" value="HAD-like_sf"/>
</dbReference>
<dbReference type="Gene3D" id="3.40.50.1000">
    <property type="entry name" value="HAD superfamily/HAD-like"/>
    <property type="match status" value="1"/>
</dbReference>
<evidence type="ECO:0000256" key="5">
    <source>
        <dbReference type="ARBA" id="ARBA00022741"/>
    </source>
</evidence>
<dbReference type="SUPFAM" id="SSF81665">
    <property type="entry name" value="Calcium ATPase, transmembrane domain M"/>
    <property type="match status" value="1"/>
</dbReference>
<dbReference type="AlphaFoldDB" id="A0A1C2FZR6"/>
<dbReference type="SUPFAM" id="SSF81653">
    <property type="entry name" value="Calcium ATPase, transduction domain A"/>
    <property type="match status" value="1"/>
</dbReference>
<proteinExistence type="inferred from homology"/>
<keyword evidence="3" id="KW-0597">Phosphoprotein</keyword>
<dbReference type="InterPro" id="IPR008250">
    <property type="entry name" value="ATPase_P-typ_transduc_dom_A_sf"/>
</dbReference>
<dbReference type="PROSITE" id="PS00154">
    <property type="entry name" value="ATPASE_E1_E2"/>
    <property type="match status" value="1"/>
</dbReference>
<dbReference type="InterPro" id="IPR023298">
    <property type="entry name" value="ATPase_P-typ_TM_dom_sf"/>
</dbReference>
<organism evidence="10 11">
    <name type="scientific">Acidiferrobacter thiooxydans</name>
    <dbReference type="NCBI Taxonomy" id="163359"/>
    <lineage>
        <taxon>Bacteria</taxon>
        <taxon>Pseudomonadati</taxon>
        <taxon>Pseudomonadota</taxon>
        <taxon>Gammaproteobacteria</taxon>
        <taxon>Acidiferrobacterales</taxon>
        <taxon>Acidiferrobacteraceae</taxon>
        <taxon>Acidiferrobacter</taxon>
    </lineage>
</organism>
<dbReference type="STRING" id="163359.A9R16_15180"/>
<dbReference type="SMART" id="SM00831">
    <property type="entry name" value="Cation_ATPase_N"/>
    <property type="match status" value="1"/>
</dbReference>
<comment type="subcellular location">
    <subcellularLocation>
        <location evidence="1">Membrane</location>
        <topology evidence="1">Multi-pass membrane protein</topology>
    </subcellularLocation>
</comment>
<evidence type="ECO:0000256" key="7">
    <source>
        <dbReference type="ARBA" id="ARBA00022967"/>
    </source>
</evidence>
<dbReference type="SUPFAM" id="SSF56784">
    <property type="entry name" value="HAD-like"/>
    <property type="match status" value="1"/>
</dbReference>
<evidence type="ECO:0000256" key="8">
    <source>
        <dbReference type="ARBA" id="ARBA00022989"/>
    </source>
</evidence>
<dbReference type="InterPro" id="IPR059000">
    <property type="entry name" value="ATPase_P-type_domA"/>
</dbReference>
<dbReference type="Proteomes" id="UP000253250">
    <property type="component" value="Unassembled WGS sequence"/>
</dbReference>
<dbReference type="GO" id="GO:0016020">
    <property type="term" value="C:membrane"/>
    <property type="evidence" value="ECO:0007669"/>
    <property type="project" value="UniProtKB-SubCell"/>
</dbReference>
<keyword evidence="6" id="KW-0067">ATP-binding</keyword>
<dbReference type="NCBIfam" id="TIGR01647">
    <property type="entry name" value="ATPase-IIIA_H"/>
    <property type="match status" value="1"/>
</dbReference>
<dbReference type="PANTHER" id="PTHR42861">
    <property type="entry name" value="CALCIUM-TRANSPORTING ATPASE"/>
    <property type="match status" value="1"/>
</dbReference>
<dbReference type="EMBL" id="PSYR01000001">
    <property type="protein sequence ID" value="RCN58573.1"/>
    <property type="molecule type" value="Genomic_DNA"/>
</dbReference>
<evidence type="ECO:0000256" key="2">
    <source>
        <dbReference type="ARBA" id="ARBA00008804"/>
    </source>
</evidence>
<dbReference type="Gene3D" id="1.20.1110.10">
    <property type="entry name" value="Calcium-transporting ATPase, transmembrane domain"/>
    <property type="match status" value="1"/>
</dbReference>
<protein>
    <submittedName>
        <fullName evidence="10">Plasma-membrane proton-efflux P-type ATPase</fullName>
    </submittedName>
</protein>
<dbReference type="Pfam" id="PF00122">
    <property type="entry name" value="E1-E2_ATPase"/>
    <property type="match status" value="1"/>
</dbReference>
<evidence type="ECO:0000256" key="1">
    <source>
        <dbReference type="ARBA" id="ARBA00004141"/>
    </source>
</evidence>
<dbReference type="NCBIfam" id="TIGR01494">
    <property type="entry name" value="ATPase_P-type"/>
    <property type="match status" value="2"/>
</dbReference>
<dbReference type="GO" id="GO:0005524">
    <property type="term" value="F:ATP binding"/>
    <property type="evidence" value="ECO:0007669"/>
    <property type="project" value="UniProtKB-KW"/>
</dbReference>
<dbReference type="InterPro" id="IPR023299">
    <property type="entry name" value="ATPase_P-typ_cyto_dom_N"/>
</dbReference>
<dbReference type="GO" id="GO:0008553">
    <property type="term" value="F:P-type proton-exporting transporter activity"/>
    <property type="evidence" value="ECO:0007669"/>
    <property type="project" value="InterPro"/>
</dbReference>
<dbReference type="SFLD" id="SFLDF00027">
    <property type="entry name" value="p-type_atpase"/>
    <property type="match status" value="1"/>
</dbReference>
<evidence type="ECO:0000256" key="9">
    <source>
        <dbReference type="ARBA" id="ARBA00023136"/>
    </source>
</evidence>
<dbReference type="OrthoDB" id="9814270at2"/>
<dbReference type="InterPro" id="IPR001757">
    <property type="entry name" value="P_typ_ATPase"/>
</dbReference>
<accession>A0A1C2FZR6</accession>
<dbReference type="Pfam" id="PF00702">
    <property type="entry name" value="Hydrolase"/>
    <property type="match status" value="1"/>
</dbReference>
<dbReference type="Gene3D" id="3.40.1110.10">
    <property type="entry name" value="Calcium-transporting ATPase, cytoplasmic domain N"/>
    <property type="match status" value="1"/>
</dbReference>
<dbReference type="Pfam" id="PF00690">
    <property type="entry name" value="Cation_ATPase_N"/>
    <property type="match status" value="1"/>
</dbReference>
<name>A0A1C2FZR6_9GAMM</name>
<dbReference type="InterPro" id="IPR023214">
    <property type="entry name" value="HAD_sf"/>
</dbReference>
<keyword evidence="11" id="KW-1185">Reference proteome</keyword>
<evidence type="ECO:0000256" key="4">
    <source>
        <dbReference type="ARBA" id="ARBA00022692"/>
    </source>
</evidence>
<dbReference type="FunFam" id="2.70.150.10:FF:000042">
    <property type="entry name" value="Plasma membrane ATPase"/>
    <property type="match status" value="1"/>
</dbReference>
<dbReference type="InterPro" id="IPR018303">
    <property type="entry name" value="ATPase_P-typ_P_site"/>
</dbReference>
<dbReference type="InterPro" id="IPR006534">
    <property type="entry name" value="P-type_ATPase_IIIA"/>
</dbReference>
<comment type="similarity">
    <text evidence="2">Belongs to the cation transport ATPase (P-type) (TC 3.A.3) family. Type IIIA subfamily.</text>
</comment>
<dbReference type="GO" id="GO:0120029">
    <property type="term" value="P:proton export across plasma membrane"/>
    <property type="evidence" value="ECO:0007669"/>
    <property type="project" value="InterPro"/>
</dbReference>
<dbReference type="InterPro" id="IPR004014">
    <property type="entry name" value="ATPase_P-typ_cation-transptr_N"/>
</dbReference>
<dbReference type="PRINTS" id="PR00120">
    <property type="entry name" value="HATPASE"/>
</dbReference>
<dbReference type="PRINTS" id="PR00119">
    <property type="entry name" value="CATATPASE"/>
</dbReference>
<gene>
    <name evidence="10" type="ORF">C4900_01940</name>
</gene>
<keyword evidence="8" id="KW-1133">Transmembrane helix</keyword>
<dbReference type="GO" id="GO:0016887">
    <property type="term" value="F:ATP hydrolysis activity"/>
    <property type="evidence" value="ECO:0007669"/>
    <property type="project" value="InterPro"/>
</dbReference>
<evidence type="ECO:0000313" key="11">
    <source>
        <dbReference type="Proteomes" id="UP000253250"/>
    </source>
</evidence>
<dbReference type="Gene3D" id="2.70.150.10">
    <property type="entry name" value="Calcium-transporting ATPase, cytoplasmic transduction domain A"/>
    <property type="match status" value="1"/>
</dbReference>
<evidence type="ECO:0000313" key="10">
    <source>
        <dbReference type="EMBL" id="RCN58573.1"/>
    </source>
</evidence>
<comment type="caution">
    <text evidence="10">The sequence shown here is derived from an EMBL/GenBank/DDBJ whole genome shotgun (WGS) entry which is preliminary data.</text>
</comment>
<keyword evidence="9" id="KW-0472">Membrane</keyword>
<sequence>MGEAASERKKEHVVNPKGLTSEEVTRLLAEYGPNVIAEDKPNPFRLFFKKLWGPVPWMLEATLVLEIIMGNNIEGLIIGFLLIFNAILGFMHQQKAQNALNMLRTRLQIMARVLRDGAWKQVASSELVPGDYVHLRVGDFAPADLVIAEGQVLVDQSALTGESVPVEREPGEVVYSGSVLRRGEASGSVTATGSKSFFGKTAELMRGAGSRSHAEELVMSIVRYLLLMDGALVIAILIYAAITGLSFMKVMPFALILLVASVPVALTATFTLTSAVASLDLSSKGVLLTRLAAIEESAAMNELCSDKTGTLTLNELTLSGMQTADGVDDADLLLMGALASDERTQDPLDKAILARLAETGVRAPEKTGFIPFDPATKRSEATFTRDGETWRAVKGAPHVVAKLAGADGEFWETAIADLAASGARVLGVAAGRDGALTFKGLIALADPPRPEARGIIADLRQLGVRVRMVTGDSMATARVVAAELGMEGVVIGGRDEIAKGAICDIYAGVYPEDKFRLVQTFQNIGHTVGMTGDGVNDAPALKQAEVGIAVSSATDVAKAAASMVLTESGLKGVVEAVKTGRRVYQRLLTYTLNKIVKTIQVAVFLSLGLIIFRHFVVTPLLVLLLLFANDFVTMSIANDNVRVSREPDIWNVRVLIKTSLIIAVAWLVYIFAVFGVGKDVLGLPIAELRTLSFLGLVYSGLSNVLLVRERSYMWSSRPGTYLLLAIVGDVILVSLLAHFGLFGMMAPVTWSAIGLLLAFTILFVTLLDLIKVPLLRSPTSRTAEASAT</sequence>
<evidence type="ECO:0000256" key="6">
    <source>
        <dbReference type="ARBA" id="ARBA00022840"/>
    </source>
</evidence>
<dbReference type="SFLD" id="SFLDG00002">
    <property type="entry name" value="C1.7:_P-type_atpase_like"/>
    <property type="match status" value="1"/>
</dbReference>
<keyword evidence="4" id="KW-0812">Transmembrane</keyword>